<organism evidence="3 4">
    <name type="scientific">Fretibacterium fastidiosum</name>
    <dbReference type="NCBI Taxonomy" id="651822"/>
    <lineage>
        <taxon>Bacteria</taxon>
        <taxon>Thermotogati</taxon>
        <taxon>Synergistota</taxon>
        <taxon>Synergistia</taxon>
        <taxon>Synergistales</taxon>
        <taxon>Aminobacteriaceae</taxon>
        <taxon>Fretibacterium</taxon>
    </lineage>
</organism>
<dbReference type="KEGG" id="sbr:SY1_08220"/>
<evidence type="ECO:0000256" key="1">
    <source>
        <dbReference type="SAM" id="Coils"/>
    </source>
</evidence>
<feature type="coiled-coil region" evidence="1">
    <location>
        <begin position="201"/>
        <end position="249"/>
    </location>
</feature>
<reference evidence="3 4" key="2">
    <citation type="submission" date="2010-03" db="EMBL/GenBank/DDBJ databases">
        <authorList>
            <person name="Pajon A."/>
        </authorList>
    </citation>
    <scope>NUCLEOTIDE SEQUENCE [LARGE SCALE GENOMIC DNA]</scope>
    <source>
        <strain evidence="3 4">SGP1</strain>
    </source>
</reference>
<evidence type="ECO:0000313" key="4">
    <source>
        <dbReference type="Proteomes" id="UP000008957"/>
    </source>
</evidence>
<proteinExistence type="predicted"/>
<feature type="chain" id="PRO_5044493943" evidence="2">
    <location>
        <begin position="23"/>
        <end position="249"/>
    </location>
</feature>
<dbReference type="Proteomes" id="UP000008957">
    <property type="component" value="Chromosome"/>
</dbReference>
<reference evidence="4" key="1">
    <citation type="submission" date="2010-03" db="EMBL/GenBank/DDBJ databases">
        <title>The genome sequence of Synergistetes sp. SGP1.</title>
        <authorList>
            <consortium name="metaHIT consortium -- http://www.metahit.eu/"/>
            <person name="Pajon A."/>
            <person name="Turner K."/>
            <person name="Parkhill J."/>
            <person name="Wade W."/>
            <person name="Vartoukian S."/>
        </authorList>
    </citation>
    <scope>NUCLEOTIDE SEQUENCE [LARGE SCALE GENOMIC DNA]</scope>
    <source>
        <strain evidence="4">SGP1</strain>
    </source>
</reference>
<dbReference type="EMBL" id="FP929056">
    <property type="protein sequence ID" value="CBL28129.1"/>
    <property type="molecule type" value="Genomic_DNA"/>
</dbReference>
<protein>
    <submittedName>
        <fullName evidence="3">Uncharacterized protein</fullName>
    </submittedName>
</protein>
<gene>
    <name evidence="3" type="ORF">SY1_08220</name>
</gene>
<dbReference type="AlphaFoldDB" id="A0AB94IWN0"/>
<sequence length="249" mass="28735">MKKTVWLVLALAICLVPHAAFAADLPELARWTRTSDFADRDEAQRVKVSVVYYSNEYVEALVKAEAEKNLWTRDETENYKYTLLKTLNFHDAIAFQLTLYVEGLPMYAQPFDRHISLWIGNKRYNPTDYDKRFNVKILGERDGMIWFPRYDPKTGAELLKGAKDIRLVLDGAISQAISPRGDAMWVWDITKDVEGALGNGRAMDRLELDRLIKRLEKLNQERGALQLQVDSIDQELNKVNSRIDELQGR</sequence>
<accession>A0AB94IWN0</accession>
<evidence type="ECO:0000313" key="3">
    <source>
        <dbReference type="EMBL" id="CBL28129.1"/>
    </source>
</evidence>
<feature type="signal peptide" evidence="2">
    <location>
        <begin position="1"/>
        <end position="22"/>
    </location>
</feature>
<keyword evidence="2" id="KW-0732">Signal</keyword>
<dbReference type="RefSeq" id="WP_015556276.1">
    <property type="nucleotide sequence ID" value="NC_021038.1"/>
</dbReference>
<evidence type="ECO:0000256" key="2">
    <source>
        <dbReference type="SAM" id="SignalP"/>
    </source>
</evidence>
<name>A0AB94IWN0_9BACT</name>
<keyword evidence="1" id="KW-0175">Coiled coil</keyword>
<keyword evidence="4" id="KW-1185">Reference proteome</keyword>